<feature type="domain" description="Major facilitator superfamily (MFS) profile" evidence="4">
    <location>
        <begin position="356"/>
        <end position="550"/>
    </location>
</feature>
<keyword evidence="5" id="KW-1185">Reference proteome</keyword>
<dbReference type="PANTHER" id="PTHR11360">
    <property type="entry name" value="MONOCARBOXYLATE TRANSPORTER"/>
    <property type="match status" value="1"/>
</dbReference>
<dbReference type="Proteomes" id="UP000694888">
    <property type="component" value="Unplaced"/>
</dbReference>
<feature type="transmembrane region" description="Helical" evidence="3">
    <location>
        <begin position="60"/>
        <end position="82"/>
    </location>
</feature>
<dbReference type="SUPFAM" id="SSF103473">
    <property type="entry name" value="MFS general substrate transporter"/>
    <property type="match status" value="1"/>
</dbReference>
<feature type="region of interest" description="Disordered" evidence="2">
    <location>
        <begin position="239"/>
        <end position="258"/>
    </location>
</feature>
<proteinExistence type="predicted"/>
<dbReference type="PROSITE" id="PS50850">
    <property type="entry name" value="MFS"/>
    <property type="match status" value="1"/>
</dbReference>
<reference evidence="6" key="1">
    <citation type="submission" date="2025-08" db="UniProtKB">
        <authorList>
            <consortium name="RefSeq"/>
        </authorList>
    </citation>
    <scope>IDENTIFICATION</scope>
</reference>
<dbReference type="Pfam" id="PF07690">
    <property type="entry name" value="MFS_1"/>
    <property type="match status" value="1"/>
</dbReference>
<feature type="transmembrane region" description="Helical" evidence="3">
    <location>
        <begin position="355"/>
        <end position="382"/>
    </location>
</feature>
<keyword evidence="3" id="KW-1133">Transmembrane helix</keyword>
<keyword evidence="3" id="KW-0472">Membrane</keyword>
<evidence type="ECO:0000256" key="2">
    <source>
        <dbReference type="SAM" id="MobiDB-lite"/>
    </source>
</evidence>
<feature type="transmembrane region" description="Helical" evidence="3">
    <location>
        <begin position="91"/>
        <end position="108"/>
    </location>
</feature>
<protein>
    <submittedName>
        <fullName evidence="6">Monocarboxylate transporter 13</fullName>
    </submittedName>
</protein>
<name>A0ABM1W0U4_APLCA</name>
<keyword evidence="3" id="KW-0812">Transmembrane</keyword>
<evidence type="ECO:0000313" key="6">
    <source>
        <dbReference type="RefSeq" id="XP_035828287.1"/>
    </source>
</evidence>
<feature type="transmembrane region" description="Helical" evidence="3">
    <location>
        <begin position="426"/>
        <end position="447"/>
    </location>
</feature>
<dbReference type="InterPro" id="IPR020846">
    <property type="entry name" value="MFS_dom"/>
</dbReference>
<dbReference type="Gene3D" id="1.20.1250.20">
    <property type="entry name" value="MFS general substrate transporter like domains"/>
    <property type="match status" value="2"/>
</dbReference>
<feature type="transmembrane region" description="Helical" evidence="3">
    <location>
        <begin position="394"/>
        <end position="414"/>
    </location>
</feature>
<sequence length="550" mass="58698">MWKRGAWRTREKPPPPLDTGWAWMVVLGVFINAFFMVGIAKSFGLFLDQFKRQFGVSTAAAAMSMSVSAFVYAIGAPTALIVGEMFTPQKVVLCGSVIAFIGMSLSSLTLSMTYVVATFGLCYGIGNSAVYGNGLLMIGKYFRTRRTLATGIAVSGASIGQFVMPVAIEFFLEQYGLGGTLLLISALYFHSSVAGMLFRPIEQYAEEIVAPPSPGAEEVQEGLAAGEGALRDVADAAGVSEAGDDDDDKAGTNHNILSNGTVSVPRECNDVADSCQLIRSGNGTDGSPESREELSKKAIMYASSGSLVAASASIPDVSRTDVSGTDGEPGQAEVSVKRGPSVLARVLDFSVLNSYVTVFYTFLSFFCFFGYFNLILFLPAILGEKGVESYDKAFLISLCGIGDLIARLATGFFGDMKIVARYKIKAMACLLCAINIAFFIYADTYAWLGVHCFLYGLLGGSYVCLLAVVLVDFVGLETMAKNLAVVLLIQGVGGAIGQPLLGIVRDKTESYNAVILVCAVSLAFGGVVLFLYPLVKVREKRRRDRTQSAV</sequence>
<evidence type="ECO:0000259" key="4">
    <source>
        <dbReference type="PROSITE" id="PS50850"/>
    </source>
</evidence>
<evidence type="ECO:0000256" key="3">
    <source>
        <dbReference type="SAM" id="Phobius"/>
    </source>
</evidence>
<evidence type="ECO:0000256" key="1">
    <source>
        <dbReference type="ARBA" id="ARBA00004141"/>
    </source>
</evidence>
<dbReference type="GeneID" id="101863133"/>
<feature type="transmembrane region" description="Helical" evidence="3">
    <location>
        <begin position="174"/>
        <end position="198"/>
    </location>
</feature>
<feature type="transmembrane region" description="Helical" evidence="3">
    <location>
        <begin position="453"/>
        <end position="476"/>
    </location>
</feature>
<comment type="subcellular location">
    <subcellularLocation>
        <location evidence="1">Membrane</location>
        <topology evidence="1">Multi-pass membrane protein</topology>
    </subcellularLocation>
</comment>
<feature type="transmembrane region" description="Helical" evidence="3">
    <location>
        <begin position="21"/>
        <end position="40"/>
    </location>
</feature>
<feature type="transmembrane region" description="Helical" evidence="3">
    <location>
        <begin position="114"/>
        <end position="136"/>
    </location>
</feature>
<feature type="transmembrane region" description="Helical" evidence="3">
    <location>
        <begin position="483"/>
        <end position="501"/>
    </location>
</feature>
<gene>
    <name evidence="6" type="primary">LOC101863133</name>
</gene>
<dbReference type="InterPro" id="IPR036259">
    <property type="entry name" value="MFS_trans_sf"/>
</dbReference>
<dbReference type="InterPro" id="IPR050327">
    <property type="entry name" value="Proton-linked_MCT"/>
</dbReference>
<evidence type="ECO:0000313" key="5">
    <source>
        <dbReference type="Proteomes" id="UP000694888"/>
    </source>
</evidence>
<organism evidence="5 6">
    <name type="scientific">Aplysia californica</name>
    <name type="common">California sea hare</name>
    <dbReference type="NCBI Taxonomy" id="6500"/>
    <lineage>
        <taxon>Eukaryota</taxon>
        <taxon>Metazoa</taxon>
        <taxon>Spiralia</taxon>
        <taxon>Lophotrochozoa</taxon>
        <taxon>Mollusca</taxon>
        <taxon>Gastropoda</taxon>
        <taxon>Heterobranchia</taxon>
        <taxon>Euthyneura</taxon>
        <taxon>Tectipleura</taxon>
        <taxon>Aplysiida</taxon>
        <taxon>Aplysioidea</taxon>
        <taxon>Aplysiidae</taxon>
        <taxon>Aplysia</taxon>
    </lineage>
</organism>
<dbReference type="InterPro" id="IPR011701">
    <property type="entry name" value="MFS"/>
</dbReference>
<dbReference type="RefSeq" id="XP_035828287.1">
    <property type="nucleotide sequence ID" value="XM_035972394.1"/>
</dbReference>
<accession>A0ABM1W0U4</accession>
<feature type="transmembrane region" description="Helical" evidence="3">
    <location>
        <begin position="513"/>
        <end position="535"/>
    </location>
</feature>
<dbReference type="PANTHER" id="PTHR11360:SF306">
    <property type="entry name" value="RE01051P"/>
    <property type="match status" value="1"/>
</dbReference>
<feature type="transmembrane region" description="Helical" evidence="3">
    <location>
        <begin position="148"/>
        <end position="168"/>
    </location>
</feature>